<dbReference type="SUPFAM" id="SSF57603">
    <property type="entry name" value="FnI-like domain"/>
    <property type="match status" value="3"/>
</dbReference>
<evidence type="ECO:0000313" key="3">
    <source>
        <dbReference type="EnsemblMetazoa" id="BGLB039523-PA"/>
    </source>
</evidence>
<evidence type="ECO:0000313" key="6">
    <source>
        <dbReference type="RefSeq" id="XP_013095746.1"/>
    </source>
</evidence>
<organism evidence="3 4">
    <name type="scientific">Biomphalaria glabrata</name>
    <name type="common">Bloodfluke planorb</name>
    <name type="synonym">Freshwater snail</name>
    <dbReference type="NCBI Taxonomy" id="6526"/>
    <lineage>
        <taxon>Eukaryota</taxon>
        <taxon>Metazoa</taxon>
        <taxon>Spiralia</taxon>
        <taxon>Lophotrochozoa</taxon>
        <taxon>Mollusca</taxon>
        <taxon>Gastropoda</taxon>
        <taxon>Heterobranchia</taxon>
        <taxon>Euthyneura</taxon>
        <taxon>Panpulmonata</taxon>
        <taxon>Hygrophila</taxon>
        <taxon>Lymnaeoidea</taxon>
        <taxon>Planorbidae</taxon>
        <taxon>Biomphalaria</taxon>
    </lineage>
</organism>
<dbReference type="Pfam" id="PF00093">
    <property type="entry name" value="VWC"/>
    <property type="match status" value="2"/>
</dbReference>
<dbReference type="Gene3D" id="6.20.200.20">
    <property type="match status" value="2"/>
</dbReference>
<dbReference type="PROSITE" id="PS01208">
    <property type="entry name" value="VWFC_1"/>
    <property type="match status" value="2"/>
</dbReference>
<dbReference type="PANTHER" id="PTHR46303">
    <property type="entry name" value="VWFC DOMAIN-CONTAINING PROTEIN"/>
    <property type="match status" value="1"/>
</dbReference>
<dbReference type="RefSeq" id="XP_013095746.1">
    <property type="nucleotide sequence ID" value="XM_013240292.2"/>
</dbReference>
<dbReference type="Proteomes" id="UP000076420">
    <property type="component" value="Unassembled WGS sequence"/>
</dbReference>
<feature type="transmembrane region" description="Helical" evidence="1">
    <location>
        <begin position="12"/>
        <end position="35"/>
    </location>
</feature>
<dbReference type="GO" id="GO:0030514">
    <property type="term" value="P:negative regulation of BMP signaling pathway"/>
    <property type="evidence" value="ECO:0007669"/>
    <property type="project" value="TreeGrafter"/>
</dbReference>
<evidence type="ECO:0000256" key="1">
    <source>
        <dbReference type="SAM" id="Phobius"/>
    </source>
</evidence>
<dbReference type="KEGG" id="bgt:106079153"/>
<dbReference type="SMART" id="SM00214">
    <property type="entry name" value="VWC"/>
    <property type="match status" value="3"/>
</dbReference>
<dbReference type="GO" id="GO:0005615">
    <property type="term" value="C:extracellular space"/>
    <property type="evidence" value="ECO:0007669"/>
    <property type="project" value="TreeGrafter"/>
</dbReference>
<reference evidence="6 7" key="2">
    <citation type="submission" date="2025-04" db="UniProtKB">
        <authorList>
            <consortium name="RefSeq"/>
        </authorList>
    </citation>
    <scope>IDENTIFICATION</scope>
</reference>
<gene>
    <name evidence="3" type="primary">106079153</name>
    <name evidence="6 7" type="synonym">LOC106079153</name>
</gene>
<dbReference type="VEuPathDB" id="VectorBase:BGLB039523"/>
<dbReference type="RefSeq" id="XP_055868504.1">
    <property type="nucleotide sequence ID" value="XM_056012529.1"/>
</dbReference>
<dbReference type="AlphaFoldDB" id="A0A2C9M7S0"/>
<keyword evidence="1" id="KW-1133">Transmembrane helix</keyword>
<dbReference type="PROSITE" id="PS50184">
    <property type="entry name" value="VWFC_2"/>
    <property type="match status" value="2"/>
</dbReference>
<dbReference type="GO" id="GO:0030154">
    <property type="term" value="P:cell differentiation"/>
    <property type="evidence" value="ECO:0007669"/>
    <property type="project" value="TreeGrafter"/>
</dbReference>
<dbReference type="InterPro" id="IPR045717">
    <property type="entry name" value="CHRDL1/2"/>
</dbReference>
<dbReference type="Proteomes" id="UP001165740">
    <property type="component" value="Chromosome 15"/>
</dbReference>
<sequence length="451" mass="50905">MHFKTSNIMLNLIHFQIAFPVTLVVTLSCLLRVVARSSSETCSLGGHVYQVGETWHPELDMFGKNCINCTCLPGGETDCKKHDCPKPECEEPKVLKGQCCPTCGDIDNLPPTVGTDTPQQQNKKKRGCDFQDEHYEHREVFPSNKTALAPKQDQCVLCECYNGDVICHIKKCVKTPGCKHLIEADDDCCLQCAMVDVEKPKAKADCVTNTGIQENGTTWKPIIVSYGEMKCVECLCLNGNVSCWRLKCPENSNLECDDPLPDQDGCCRECPMDKKKKRKKKENSKANCKHFALSGSKTNCLNIGPKRGNKKSAEGDSVLLKPSHVNDVINKLCLPKSAEKLVYYSKGNTFISLTLDDYKNNTIYQTYWELKNNRIQTTENHIITTPDEFRKSTPLTDILGGIDSKTEKAFWKKLNKRQRRCKKKCRRKLLETSIIKLKVTKIDFSKKKCSL</sequence>
<dbReference type="InterPro" id="IPR001007">
    <property type="entry name" value="VWF_dom"/>
</dbReference>
<evidence type="ECO:0000313" key="7">
    <source>
        <dbReference type="RefSeq" id="XP_055868504.1"/>
    </source>
</evidence>
<keyword evidence="5" id="KW-1185">Reference proteome</keyword>
<name>A0A2C9M7S0_BIOGL</name>
<dbReference type="GO" id="GO:0036122">
    <property type="term" value="F:BMP binding"/>
    <property type="evidence" value="ECO:0007669"/>
    <property type="project" value="TreeGrafter"/>
</dbReference>
<dbReference type="OMA" id="NACINCT"/>
<dbReference type="Gene3D" id="2.10.70.10">
    <property type="entry name" value="Complement Module, domain 1"/>
    <property type="match status" value="1"/>
</dbReference>
<reference evidence="3" key="1">
    <citation type="submission" date="2020-05" db="UniProtKB">
        <authorList>
            <consortium name="EnsemblMetazoa"/>
        </authorList>
    </citation>
    <scope>IDENTIFICATION</scope>
    <source>
        <strain evidence="3">BB02</strain>
    </source>
</reference>
<dbReference type="PROSITE" id="PS51257">
    <property type="entry name" value="PROKAR_LIPOPROTEIN"/>
    <property type="match status" value="1"/>
</dbReference>
<evidence type="ECO:0000313" key="5">
    <source>
        <dbReference type="Proteomes" id="UP001165740"/>
    </source>
</evidence>
<feature type="domain" description="VWFC" evidence="2">
    <location>
        <begin position="204"/>
        <end position="271"/>
    </location>
</feature>
<feature type="domain" description="VWFC" evidence="2">
    <location>
        <begin position="40"/>
        <end position="104"/>
    </location>
</feature>
<protein>
    <submittedName>
        <fullName evidence="6 7">Uncharacterized protein LOC106079153 isoform X1</fullName>
    </submittedName>
</protein>
<keyword evidence="1" id="KW-0812">Transmembrane</keyword>
<dbReference type="VEuPathDB" id="VectorBase:BGLAX_027694"/>
<dbReference type="GeneID" id="106079153"/>
<dbReference type="EnsemblMetazoa" id="BGLB039523-RA">
    <property type="protein sequence ID" value="BGLB039523-PA"/>
    <property type="gene ID" value="BGLB039523"/>
</dbReference>
<dbReference type="OrthoDB" id="8173378at2759"/>
<dbReference type="STRING" id="6526.A0A2C9M7S0"/>
<evidence type="ECO:0000313" key="4">
    <source>
        <dbReference type="Proteomes" id="UP000076420"/>
    </source>
</evidence>
<proteinExistence type="predicted"/>
<accession>A0A2C9M7S0</accession>
<keyword evidence="1" id="KW-0472">Membrane</keyword>
<evidence type="ECO:0000259" key="2">
    <source>
        <dbReference type="PROSITE" id="PS50184"/>
    </source>
</evidence>
<dbReference type="PANTHER" id="PTHR46303:SF1">
    <property type="entry name" value="VWFC DOMAIN-CONTAINING PROTEIN"/>
    <property type="match status" value="1"/>
</dbReference>